<dbReference type="InterPro" id="IPR051009">
    <property type="entry name" value="PRM"/>
</dbReference>
<dbReference type="Proteomes" id="UP001497600">
    <property type="component" value="Chromosome E"/>
</dbReference>
<evidence type="ECO:0000313" key="3">
    <source>
        <dbReference type="EMBL" id="CAK7909815.1"/>
    </source>
</evidence>
<keyword evidence="4" id="KW-1185">Reference proteome</keyword>
<accession>A0ABP0EDX9</accession>
<feature type="compositionally biased region" description="Polar residues" evidence="1">
    <location>
        <begin position="269"/>
        <end position="284"/>
    </location>
</feature>
<gene>
    <name evidence="3" type="ORF">CAAN4_E16688</name>
</gene>
<dbReference type="PANTHER" id="PTHR36089:SF1">
    <property type="entry name" value="CHITIN SYNTHASE 3 COMPLEX PROTEIN CSI2-RELATED"/>
    <property type="match status" value="1"/>
</dbReference>
<name>A0ABP0EDX9_9ASCO</name>
<keyword evidence="2" id="KW-0472">Membrane</keyword>
<proteinExistence type="predicted"/>
<evidence type="ECO:0000256" key="1">
    <source>
        <dbReference type="SAM" id="MobiDB-lite"/>
    </source>
</evidence>
<reference evidence="3 4" key="1">
    <citation type="submission" date="2024-01" db="EMBL/GenBank/DDBJ databases">
        <authorList>
            <consortium name="Genoscope - CEA"/>
            <person name="William W."/>
        </authorList>
    </citation>
    <scope>NUCLEOTIDE SEQUENCE [LARGE SCALE GENOMIC DNA]</scope>
    <source>
        <strain evidence="3 4">29B2s-10</strain>
    </source>
</reference>
<protein>
    <submittedName>
        <fullName evidence="3">Uncharacterized protein</fullName>
    </submittedName>
</protein>
<evidence type="ECO:0000256" key="2">
    <source>
        <dbReference type="SAM" id="Phobius"/>
    </source>
</evidence>
<dbReference type="PANTHER" id="PTHR36089">
    <property type="entry name" value="CHITIN SYNTHASE 3 COMPLEX PROTEIN CSI2-RELATED"/>
    <property type="match status" value="1"/>
</dbReference>
<evidence type="ECO:0000313" key="4">
    <source>
        <dbReference type="Proteomes" id="UP001497600"/>
    </source>
</evidence>
<sequence length="308" mass="33197">MTTFQTVTVTNEYRDMDAGARAHEWLMEKRAETLPSLTTKTKDSLPTLTTEAMPTISDPNAYTTPAVSVPPNNNNPYILRETNPAGTVFIAVGAIVGAILLLFISFHLIKSFRASRLAKKTANSMDGGKYYEKFTENGLTPATTTFNMNTEYSPSVAKLPLLSNHKANRSVTGGAPSLLGGDFGGGSQAGDASTIYQSEAGTTTSKHDLTRMFISPTAEVMTHKRVRSSNFGGSVTNVSLVGGSQVNLHNPSPATNRYSQAIPSLYMNSEQNDSDYSVPVSSPQRRAEVGRAGKKKVPSMYLDDLIDQ</sequence>
<feature type="region of interest" description="Disordered" evidence="1">
    <location>
        <begin position="269"/>
        <end position="295"/>
    </location>
</feature>
<feature type="transmembrane region" description="Helical" evidence="2">
    <location>
        <begin position="88"/>
        <end position="109"/>
    </location>
</feature>
<keyword evidence="2" id="KW-1133">Transmembrane helix</keyword>
<dbReference type="EMBL" id="OZ004257">
    <property type="protein sequence ID" value="CAK7909815.1"/>
    <property type="molecule type" value="Genomic_DNA"/>
</dbReference>
<organism evidence="3 4">
    <name type="scientific">[Candida] anglica</name>
    <dbReference type="NCBI Taxonomy" id="148631"/>
    <lineage>
        <taxon>Eukaryota</taxon>
        <taxon>Fungi</taxon>
        <taxon>Dikarya</taxon>
        <taxon>Ascomycota</taxon>
        <taxon>Saccharomycotina</taxon>
        <taxon>Pichiomycetes</taxon>
        <taxon>Debaryomycetaceae</taxon>
        <taxon>Kurtzmaniella</taxon>
    </lineage>
</organism>
<keyword evidence="2" id="KW-0812">Transmembrane</keyword>